<dbReference type="InterPro" id="IPR011006">
    <property type="entry name" value="CheY-like_superfamily"/>
</dbReference>
<dbReference type="SMART" id="SM00421">
    <property type="entry name" value="HTH_LUXR"/>
    <property type="match status" value="1"/>
</dbReference>
<dbReference type="PROSITE" id="PS50043">
    <property type="entry name" value="HTH_LUXR_2"/>
    <property type="match status" value="1"/>
</dbReference>
<accession>A0A1X7DNI3</accession>
<dbReference type="PANTHER" id="PTHR44688:SF16">
    <property type="entry name" value="DNA-BINDING TRANSCRIPTIONAL ACTIVATOR DEVR_DOSR"/>
    <property type="match status" value="1"/>
</dbReference>
<dbReference type="PANTHER" id="PTHR44688">
    <property type="entry name" value="DNA-BINDING TRANSCRIPTIONAL ACTIVATOR DEVR_DOSR"/>
    <property type="match status" value="1"/>
</dbReference>
<feature type="modified residue" description="4-aspartylphosphate" evidence="6">
    <location>
        <position position="64"/>
    </location>
</feature>
<evidence type="ECO:0000313" key="10">
    <source>
        <dbReference type="Proteomes" id="UP000192936"/>
    </source>
</evidence>
<evidence type="ECO:0000256" key="5">
    <source>
        <dbReference type="ARBA" id="ARBA00023163"/>
    </source>
</evidence>
<dbReference type="GO" id="GO:0003677">
    <property type="term" value="F:DNA binding"/>
    <property type="evidence" value="ECO:0007669"/>
    <property type="project" value="UniProtKB-KW"/>
</dbReference>
<dbReference type="RefSeq" id="WP_085082315.1">
    <property type="nucleotide sequence ID" value="NZ_FXAK01000001.1"/>
</dbReference>
<evidence type="ECO:0000256" key="3">
    <source>
        <dbReference type="ARBA" id="ARBA00023015"/>
    </source>
</evidence>
<keyword evidence="1 6" id="KW-0597">Phosphoprotein</keyword>
<dbReference type="Gene3D" id="3.40.50.2300">
    <property type="match status" value="1"/>
</dbReference>
<proteinExistence type="predicted"/>
<dbReference type="SMART" id="SM00448">
    <property type="entry name" value="REC"/>
    <property type="match status" value="1"/>
</dbReference>
<dbReference type="FunFam" id="3.40.50.2300:FF:000018">
    <property type="entry name" value="DNA-binding transcriptional regulator NtrC"/>
    <property type="match status" value="1"/>
</dbReference>
<dbReference type="InterPro" id="IPR001789">
    <property type="entry name" value="Sig_transdc_resp-reg_receiver"/>
</dbReference>
<evidence type="ECO:0000259" key="7">
    <source>
        <dbReference type="PROSITE" id="PS50043"/>
    </source>
</evidence>
<evidence type="ECO:0000259" key="8">
    <source>
        <dbReference type="PROSITE" id="PS50110"/>
    </source>
</evidence>
<keyword evidence="5" id="KW-0804">Transcription</keyword>
<dbReference type="CDD" id="cd17537">
    <property type="entry name" value="REC_FixJ"/>
    <property type="match status" value="1"/>
</dbReference>
<dbReference type="Pfam" id="PF00196">
    <property type="entry name" value="GerE"/>
    <property type="match status" value="1"/>
</dbReference>
<dbReference type="PRINTS" id="PR00038">
    <property type="entry name" value="HTHLUXR"/>
</dbReference>
<dbReference type="InterPro" id="IPR016032">
    <property type="entry name" value="Sig_transdc_resp-reg_C-effctor"/>
</dbReference>
<evidence type="ECO:0000256" key="1">
    <source>
        <dbReference type="ARBA" id="ARBA00022553"/>
    </source>
</evidence>
<evidence type="ECO:0000256" key="4">
    <source>
        <dbReference type="ARBA" id="ARBA00023125"/>
    </source>
</evidence>
<dbReference type="Proteomes" id="UP000192936">
    <property type="component" value="Unassembled WGS sequence"/>
</dbReference>
<protein>
    <submittedName>
        <fullName evidence="9">Two component transcriptional regulator, LuxR family</fullName>
    </submittedName>
</protein>
<keyword evidence="2" id="KW-0902">Two-component regulatory system</keyword>
<dbReference type="OrthoDB" id="9782655at2"/>
<dbReference type="PROSITE" id="PS50110">
    <property type="entry name" value="RESPONSE_REGULATORY"/>
    <property type="match status" value="1"/>
</dbReference>
<dbReference type="CDD" id="cd06170">
    <property type="entry name" value="LuxR_C_like"/>
    <property type="match status" value="1"/>
</dbReference>
<evidence type="ECO:0000256" key="6">
    <source>
        <dbReference type="PROSITE-ProRule" id="PRU00169"/>
    </source>
</evidence>
<dbReference type="SUPFAM" id="SSF46894">
    <property type="entry name" value="C-terminal effector domain of the bipartite response regulators"/>
    <property type="match status" value="1"/>
</dbReference>
<name>A0A1X7DNI3_9PROT</name>
<evidence type="ECO:0000313" key="9">
    <source>
        <dbReference type="EMBL" id="SMF18176.1"/>
    </source>
</evidence>
<dbReference type="STRING" id="286727.SAMN02982917_0705"/>
<evidence type="ECO:0000256" key="2">
    <source>
        <dbReference type="ARBA" id="ARBA00023012"/>
    </source>
</evidence>
<dbReference type="InterPro" id="IPR036388">
    <property type="entry name" value="WH-like_DNA-bd_sf"/>
</dbReference>
<reference evidence="9 10" key="1">
    <citation type="submission" date="2017-04" db="EMBL/GenBank/DDBJ databases">
        <authorList>
            <person name="Afonso C.L."/>
            <person name="Miller P.J."/>
            <person name="Scott M.A."/>
            <person name="Spackman E."/>
            <person name="Goraichik I."/>
            <person name="Dimitrov K.M."/>
            <person name="Suarez D.L."/>
            <person name="Swayne D.E."/>
        </authorList>
    </citation>
    <scope>NUCLEOTIDE SEQUENCE [LARGE SCALE GENOMIC DNA]</scope>
    <source>
        <strain evidence="9 10">A2P</strain>
    </source>
</reference>
<gene>
    <name evidence="9" type="ORF">SAMN02982917_0705</name>
</gene>
<dbReference type="SUPFAM" id="SSF52172">
    <property type="entry name" value="CheY-like"/>
    <property type="match status" value="1"/>
</dbReference>
<dbReference type="AlphaFoldDB" id="A0A1X7DNI3"/>
<dbReference type="GO" id="GO:0000160">
    <property type="term" value="P:phosphorelay signal transduction system"/>
    <property type="evidence" value="ECO:0007669"/>
    <property type="project" value="UniProtKB-KW"/>
</dbReference>
<feature type="domain" description="Response regulatory" evidence="8">
    <location>
        <begin position="15"/>
        <end position="129"/>
    </location>
</feature>
<dbReference type="Gene3D" id="1.10.10.10">
    <property type="entry name" value="Winged helix-like DNA-binding domain superfamily/Winged helix DNA-binding domain"/>
    <property type="match status" value="1"/>
</dbReference>
<keyword evidence="4" id="KW-0238">DNA-binding</keyword>
<sequence>MPQSPAPPPVTDDPLVLVVDDDAGMREAVVDLLRSVGIESLAFGSTAELLAAAVPDRPGCLILDVRLPGLGGLEFQTRLDSLGIALPIVFMTGFADVPMSVRAMKAGAMDFLIKPFRDQDMLDAVEAAIARDRSRRRDRAAAMTVESLAATLTPREREVMAEVVKGRLNKQIAGDLGISEVTVKLHRGKVMRKMQVRSVADLVRKAEVLDPEE</sequence>
<dbReference type="Pfam" id="PF00072">
    <property type="entry name" value="Response_reg"/>
    <property type="match status" value="1"/>
</dbReference>
<keyword evidence="3" id="KW-0805">Transcription regulation</keyword>
<dbReference type="InterPro" id="IPR000792">
    <property type="entry name" value="Tscrpt_reg_LuxR_C"/>
</dbReference>
<feature type="domain" description="HTH luxR-type" evidence="7">
    <location>
        <begin position="145"/>
        <end position="210"/>
    </location>
</feature>
<organism evidence="9 10">
    <name type="scientific">Azospirillum oryzae</name>
    <dbReference type="NCBI Taxonomy" id="286727"/>
    <lineage>
        <taxon>Bacteria</taxon>
        <taxon>Pseudomonadati</taxon>
        <taxon>Pseudomonadota</taxon>
        <taxon>Alphaproteobacteria</taxon>
        <taxon>Rhodospirillales</taxon>
        <taxon>Azospirillaceae</taxon>
        <taxon>Azospirillum</taxon>
    </lineage>
</organism>
<dbReference type="GO" id="GO:0006355">
    <property type="term" value="P:regulation of DNA-templated transcription"/>
    <property type="evidence" value="ECO:0007669"/>
    <property type="project" value="InterPro"/>
</dbReference>
<dbReference type="EMBL" id="FXAK01000001">
    <property type="protein sequence ID" value="SMF18176.1"/>
    <property type="molecule type" value="Genomic_DNA"/>
</dbReference>